<keyword evidence="2" id="KW-1185">Reference proteome</keyword>
<organism evidence="1 2">
    <name type="scientific">Brachionus plicatilis</name>
    <name type="common">Marine rotifer</name>
    <name type="synonym">Brachionus muelleri</name>
    <dbReference type="NCBI Taxonomy" id="10195"/>
    <lineage>
        <taxon>Eukaryota</taxon>
        <taxon>Metazoa</taxon>
        <taxon>Spiralia</taxon>
        <taxon>Gnathifera</taxon>
        <taxon>Rotifera</taxon>
        <taxon>Eurotatoria</taxon>
        <taxon>Monogononta</taxon>
        <taxon>Pseudotrocha</taxon>
        <taxon>Ploima</taxon>
        <taxon>Brachionidae</taxon>
        <taxon>Brachionus</taxon>
    </lineage>
</organism>
<evidence type="ECO:0000313" key="2">
    <source>
        <dbReference type="Proteomes" id="UP000276133"/>
    </source>
</evidence>
<name>A0A3M7PSG6_BRAPC</name>
<proteinExistence type="predicted"/>
<dbReference type="AlphaFoldDB" id="A0A3M7PSG6"/>
<evidence type="ECO:0000313" key="1">
    <source>
        <dbReference type="EMBL" id="RNA01973.1"/>
    </source>
</evidence>
<dbReference type="Proteomes" id="UP000276133">
    <property type="component" value="Unassembled WGS sequence"/>
</dbReference>
<dbReference type="EMBL" id="REGN01009088">
    <property type="protein sequence ID" value="RNA01973.1"/>
    <property type="molecule type" value="Genomic_DNA"/>
</dbReference>
<sequence length="142" mass="15233">WDLVYGYDFDEVLSVKGKIKNLGDQKISYSRDGKETESYYNYLAVAIMAATLVGCGGDSDDDNGNNAGKSYEVDCNADNSRCFVSGTINENFTMTADRKWVLDGSVFVGSGEVEITSAAQEQAIKDAGVTLTVEAGADIRGL</sequence>
<feature type="non-terminal residue" evidence="1">
    <location>
        <position position="142"/>
    </location>
</feature>
<reference evidence="1 2" key="1">
    <citation type="journal article" date="2018" name="Sci. Rep.">
        <title>Genomic signatures of local adaptation to the degree of environmental predictability in rotifers.</title>
        <authorList>
            <person name="Franch-Gras L."/>
            <person name="Hahn C."/>
            <person name="Garcia-Roger E.M."/>
            <person name="Carmona M.J."/>
            <person name="Serra M."/>
            <person name="Gomez A."/>
        </authorList>
    </citation>
    <scope>NUCLEOTIDE SEQUENCE [LARGE SCALE GENOMIC DNA]</scope>
    <source>
        <strain evidence="1">HYR1</strain>
    </source>
</reference>
<feature type="non-terminal residue" evidence="1">
    <location>
        <position position="1"/>
    </location>
</feature>
<accession>A0A3M7PSG6</accession>
<comment type="caution">
    <text evidence="1">The sequence shown here is derived from an EMBL/GenBank/DDBJ whole genome shotgun (WGS) entry which is preliminary data.</text>
</comment>
<protein>
    <submittedName>
        <fullName evidence="1">Uncharacterized protein</fullName>
    </submittedName>
</protein>
<gene>
    <name evidence="1" type="ORF">BpHYR1_040345</name>
</gene>